<dbReference type="Pfam" id="PF21419">
    <property type="entry name" value="RoxA-like_Cyt-c"/>
    <property type="match status" value="1"/>
</dbReference>
<dbReference type="PROSITE" id="PS51007">
    <property type="entry name" value="CYTC"/>
    <property type="match status" value="1"/>
</dbReference>
<dbReference type="RefSeq" id="WP_104228856.1">
    <property type="nucleotide sequence ID" value="NZ_PSNW01000001.1"/>
</dbReference>
<feature type="region of interest" description="Disordered" evidence="5">
    <location>
        <begin position="294"/>
        <end position="321"/>
    </location>
</feature>
<evidence type="ECO:0000256" key="5">
    <source>
        <dbReference type="SAM" id="MobiDB-lite"/>
    </source>
</evidence>
<sequence length="793" mass="84679">MNHGISRSGLLLAGVLCTALLSACAPSRSSPVGAGGEGGARSLDEHFGSRVQPNLDFCRSCHVPGGVADVEDGRDFMLSAGKSQDMQDLRANWERLGGNNPTSRILLMASGQETPHTGGAPWPVDSAPYRNMEILLKCFGDPSTCSLGGGIDVGELLPLLGSSRGGHRWFDFCEGKDDEAALPADPRSLVQPGFNDGKAVYYNAWWKDCHAEPEKVNERPHPKTCGELRASHDRGAILMEGLGRVGAGNFFAATGEGGLFSTTADGYNKLWRIWGLSERPDNFDDLVAERFGLPRTPERNPYPLPGEDPNDPAVDGGSGQLPASLTQTRTADGRWTGRIGLNCHGCHSGQIGTPADGPGLGLAYGSGNPNGDVSVIARDLGLTGAPAISAFALFSTQRGTNNAAFFNIAALGGVRPDLSLLDTLRSGSNASGDNPAWWNMGHRPLKFWNGSFPADAVRVDLAFFTPLGGGDSAAFVSEHAQDADHWVLARKAPAYPLPVDTALAEQGAILFHSKNLWAEGLENPAQRPAGGNGSCASCHGAYSPRFVHDKAYLADPALEGVASYVAPKAVIRTDFARAMTDNEGVSQALSRTSIGYPETADAGPQKDCGAQTRADTRGDDREIGYLAPPLYGVWATAPYLHNGSVPDAWTLLKPSERPRLWRRVSTPPRPDQDGKVVMGFDTDIGRAYDAAKLGWKYDVMACGAGTVPFLDCNPANPDEDPLVRALINALYGNLLAAWNIGNVTSLLQFTPQQIEDRKIYNSNLFSQGNEGHDFTAVLTDTERRALIEYLKTL</sequence>
<gene>
    <name evidence="8" type="ORF">C3942_03135</name>
</gene>
<protein>
    <recommendedName>
        <fullName evidence="7">Cytochrome c domain-containing protein</fullName>
    </recommendedName>
</protein>
<evidence type="ECO:0000256" key="4">
    <source>
        <dbReference type="PROSITE-ProRule" id="PRU00433"/>
    </source>
</evidence>
<name>A0A2S5TLP7_9GAMM</name>
<evidence type="ECO:0000313" key="8">
    <source>
        <dbReference type="EMBL" id="PPE75891.1"/>
    </source>
</evidence>
<dbReference type="Proteomes" id="UP000238220">
    <property type="component" value="Unassembled WGS sequence"/>
</dbReference>
<dbReference type="PANTHER" id="PTHR30600:SF9">
    <property type="entry name" value="BLR7738 PROTEIN"/>
    <property type="match status" value="1"/>
</dbReference>
<dbReference type="AlphaFoldDB" id="A0A2S5TLP7"/>
<keyword evidence="9" id="KW-1185">Reference proteome</keyword>
<dbReference type="GO" id="GO:0004130">
    <property type="term" value="F:cytochrome-c peroxidase activity"/>
    <property type="evidence" value="ECO:0007669"/>
    <property type="project" value="TreeGrafter"/>
</dbReference>
<feature type="signal peptide" evidence="6">
    <location>
        <begin position="1"/>
        <end position="25"/>
    </location>
</feature>
<evidence type="ECO:0000259" key="7">
    <source>
        <dbReference type="PROSITE" id="PS51007"/>
    </source>
</evidence>
<dbReference type="InterPro" id="IPR051395">
    <property type="entry name" value="Cytochrome_c_Peroxidase/MauG"/>
</dbReference>
<dbReference type="Gene3D" id="1.10.760.10">
    <property type="entry name" value="Cytochrome c-like domain"/>
    <property type="match status" value="1"/>
</dbReference>
<proteinExistence type="predicted"/>
<dbReference type="InterPro" id="IPR036909">
    <property type="entry name" value="Cyt_c-like_dom_sf"/>
</dbReference>
<keyword evidence="6" id="KW-0732">Signal</keyword>
<comment type="caution">
    <text evidence="8">The sequence shown here is derived from an EMBL/GenBank/DDBJ whole genome shotgun (WGS) entry which is preliminary data.</text>
</comment>
<dbReference type="PROSITE" id="PS51257">
    <property type="entry name" value="PROKAR_LIPOPROTEIN"/>
    <property type="match status" value="1"/>
</dbReference>
<feature type="chain" id="PRO_5015477973" description="Cytochrome c domain-containing protein" evidence="6">
    <location>
        <begin position="26"/>
        <end position="793"/>
    </location>
</feature>
<keyword evidence="1 4" id="KW-0349">Heme</keyword>
<keyword evidence="2 4" id="KW-0479">Metal-binding</keyword>
<feature type="domain" description="Cytochrome c" evidence="7">
    <location>
        <begin position="502"/>
        <end position="793"/>
    </location>
</feature>
<dbReference type="PANTHER" id="PTHR30600">
    <property type="entry name" value="CYTOCHROME C PEROXIDASE-RELATED"/>
    <property type="match status" value="1"/>
</dbReference>
<dbReference type="SUPFAM" id="SSF46626">
    <property type="entry name" value="Cytochrome c"/>
    <property type="match status" value="1"/>
</dbReference>
<dbReference type="GO" id="GO:0046872">
    <property type="term" value="F:metal ion binding"/>
    <property type="evidence" value="ECO:0007669"/>
    <property type="project" value="UniProtKB-KW"/>
</dbReference>
<evidence type="ECO:0000256" key="2">
    <source>
        <dbReference type="ARBA" id="ARBA00022723"/>
    </source>
</evidence>
<dbReference type="GO" id="GO:0020037">
    <property type="term" value="F:heme binding"/>
    <property type="evidence" value="ECO:0007669"/>
    <property type="project" value="InterPro"/>
</dbReference>
<accession>A0A2S5TLP7</accession>
<evidence type="ECO:0000256" key="1">
    <source>
        <dbReference type="ARBA" id="ARBA00022617"/>
    </source>
</evidence>
<dbReference type="InterPro" id="IPR009056">
    <property type="entry name" value="Cyt_c-like_dom"/>
</dbReference>
<evidence type="ECO:0000256" key="6">
    <source>
        <dbReference type="SAM" id="SignalP"/>
    </source>
</evidence>
<evidence type="ECO:0000256" key="3">
    <source>
        <dbReference type="ARBA" id="ARBA00023004"/>
    </source>
</evidence>
<evidence type="ECO:0000313" key="9">
    <source>
        <dbReference type="Proteomes" id="UP000238220"/>
    </source>
</evidence>
<keyword evidence="3 4" id="KW-0408">Iron</keyword>
<feature type="region of interest" description="Disordered" evidence="5">
    <location>
        <begin position="596"/>
        <end position="615"/>
    </location>
</feature>
<dbReference type="OrthoDB" id="417271at2"/>
<organism evidence="8 9">
    <name type="scientific">Solimonas fluminis</name>
    <dbReference type="NCBI Taxonomy" id="2086571"/>
    <lineage>
        <taxon>Bacteria</taxon>
        <taxon>Pseudomonadati</taxon>
        <taxon>Pseudomonadota</taxon>
        <taxon>Gammaproteobacteria</taxon>
        <taxon>Nevskiales</taxon>
        <taxon>Nevskiaceae</taxon>
        <taxon>Solimonas</taxon>
    </lineage>
</organism>
<reference evidence="8 9" key="1">
    <citation type="submission" date="2018-02" db="EMBL/GenBank/DDBJ databases">
        <title>Genome sequencing of Solimonas sp. HR-BB.</title>
        <authorList>
            <person name="Lee Y."/>
            <person name="Jeon C.O."/>
        </authorList>
    </citation>
    <scope>NUCLEOTIDE SEQUENCE [LARGE SCALE GENOMIC DNA]</scope>
    <source>
        <strain evidence="8 9">HR-BB</strain>
    </source>
</reference>
<dbReference type="GO" id="GO:0009055">
    <property type="term" value="F:electron transfer activity"/>
    <property type="evidence" value="ECO:0007669"/>
    <property type="project" value="InterPro"/>
</dbReference>
<dbReference type="EMBL" id="PSNW01000001">
    <property type="protein sequence ID" value="PPE75891.1"/>
    <property type="molecule type" value="Genomic_DNA"/>
</dbReference>